<dbReference type="InterPro" id="IPR013022">
    <property type="entry name" value="Xyl_isomerase-like_TIM-brl"/>
</dbReference>
<name>A0AAJ5ZHG2_9CHLR</name>
<evidence type="ECO:0000313" key="3">
    <source>
        <dbReference type="Proteomes" id="UP001219901"/>
    </source>
</evidence>
<organism evidence="2 3">
    <name type="scientific">Candidatus Lucifugimonas marina</name>
    <dbReference type="NCBI Taxonomy" id="3038979"/>
    <lineage>
        <taxon>Bacteria</taxon>
        <taxon>Bacillati</taxon>
        <taxon>Chloroflexota</taxon>
        <taxon>Dehalococcoidia</taxon>
        <taxon>SAR202 cluster</taxon>
        <taxon>Candidatus Lucifugimonadales</taxon>
        <taxon>Candidatus Lucifugimonadaceae</taxon>
        <taxon>Candidatus Lucifugimonas</taxon>
    </lineage>
</organism>
<dbReference type="Proteomes" id="UP001219901">
    <property type="component" value="Chromosome"/>
</dbReference>
<dbReference type="Pfam" id="PF01261">
    <property type="entry name" value="AP_endonuc_2"/>
    <property type="match status" value="1"/>
</dbReference>
<protein>
    <submittedName>
        <fullName evidence="2">TIM barrel protein</fullName>
    </submittedName>
</protein>
<dbReference type="SUPFAM" id="SSF51658">
    <property type="entry name" value="Xylose isomerase-like"/>
    <property type="match status" value="1"/>
</dbReference>
<gene>
    <name evidence="2" type="ORF">GKO48_00585</name>
</gene>
<evidence type="ECO:0000259" key="1">
    <source>
        <dbReference type="Pfam" id="PF01261"/>
    </source>
</evidence>
<feature type="domain" description="Xylose isomerase-like TIM barrel" evidence="1">
    <location>
        <begin position="39"/>
        <end position="254"/>
    </location>
</feature>
<dbReference type="RefSeq" id="WP_342824423.1">
    <property type="nucleotide sequence ID" value="NZ_CP046146.1"/>
</dbReference>
<proteinExistence type="predicted"/>
<dbReference type="Gene3D" id="3.20.20.150">
    <property type="entry name" value="Divalent-metal-dependent TIM barrel enzymes"/>
    <property type="match status" value="1"/>
</dbReference>
<evidence type="ECO:0000313" key="2">
    <source>
        <dbReference type="EMBL" id="WFG38163.1"/>
    </source>
</evidence>
<dbReference type="InterPro" id="IPR036237">
    <property type="entry name" value="Xyl_isomerase-like_sf"/>
</dbReference>
<dbReference type="PANTHER" id="PTHR12110">
    <property type="entry name" value="HYDROXYPYRUVATE ISOMERASE"/>
    <property type="match status" value="1"/>
</dbReference>
<keyword evidence="3" id="KW-1185">Reference proteome</keyword>
<reference evidence="2 3" key="1">
    <citation type="submission" date="2019-11" db="EMBL/GenBank/DDBJ databases">
        <authorList>
            <person name="Cho J.-C."/>
        </authorList>
    </citation>
    <scope>NUCLEOTIDE SEQUENCE [LARGE SCALE GENOMIC DNA]</scope>
    <source>
        <strain evidence="2 3">JH1073</strain>
    </source>
</reference>
<reference evidence="3" key="2">
    <citation type="submission" date="2023-06" db="EMBL/GenBank/DDBJ databases">
        <title>Pangenomics reveal diversification of enzyme families and niche specialization in globally abundant SAR202 bacteria.</title>
        <authorList>
            <person name="Saw J.H.W."/>
        </authorList>
    </citation>
    <scope>NUCLEOTIDE SEQUENCE [LARGE SCALE GENOMIC DNA]</scope>
    <source>
        <strain evidence="3">JH1073</strain>
    </source>
</reference>
<accession>A0AAJ5ZHG2</accession>
<sequence length="267" mass="30029">MSLKDRIGVDAGKTRLEDAIQWAIDNEFFFLDFNADAGPNHMDTWTPERSRAVRDLCESNGISIGLHTLSAVNVAEYSPYVSRAVEEYMRASVDLANQLDCAWTVVHAGYHFTGDVPERKKAALERLKRIGKYGADTGQNILLENLNFEPEHAEIHYMAHTVEETKEYFDEIPPEHLGWAFTANHSHLVPDGIDGFLDAFGIDRIGEVRLADNHGDYEVHLVPGEGNLDFANLFTRLESTGYKGHYSMAYGSDQERIDSRNHLSTLA</sequence>
<dbReference type="PANTHER" id="PTHR12110:SF53">
    <property type="entry name" value="BLR5974 PROTEIN"/>
    <property type="match status" value="1"/>
</dbReference>
<dbReference type="EMBL" id="CP046147">
    <property type="protein sequence ID" value="WFG38163.1"/>
    <property type="molecule type" value="Genomic_DNA"/>
</dbReference>
<dbReference type="AlphaFoldDB" id="A0AAJ5ZHG2"/>
<dbReference type="InterPro" id="IPR050312">
    <property type="entry name" value="IolE/XylAMocC-like"/>
</dbReference>